<dbReference type="KEGG" id="bliq:INP51_10825"/>
<dbReference type="Pfam" id="PF01208">
    <property type="entry name" value="URO-D"/>
    <property type="match status" value="1"/>
</dbReference>
<accession>A0A7M2RGM6</accession>
<dbReference type="InterPro" id="IPR052024">
    <property type="entry name" value="Methanogen_methyltrans"/>
</dbReference>
<gene>
    <name evidence="2" type="ORF">INP51_10825</name>
</gene>
<evidence type="ECO:0000313" key="3">
    <source>
        <dbReference type="Proteomes" id="UP000593601"/>
    </source>
</evidence>
<organism evidence="2 3">
    <name type="scientific">Blautia liquoris</name>
    <dbReference type="NCBI Taxonomy" id="2779518"/>
    <lineage>
        <taxon>Bacteria</taxon>
        <taxon>Bacillati</taxon>
        <taxon>Bacillota</taxon>
        <taxon>Clostridia</taxon>
        <taxon>Lachnospirales</taxon>
        <taxon>Lachnospiraceae</taxon>
        <taxon>Blautia</taxon>
    </lineage>
</organism>
<dbReference type="GO" id="GO:0006779">
    <property type="term" value="P:porphyrin-containing compound biosynthetic process"/>
    <property type="evidence" value="ECO:0007669"/>
    <property type="project" value="InterPro"/>
</dbReference>
<dbReference type="GO" id="GO:0004853">
    <property type="term" value="F:uroporphyrinogen decarboxylase activity"/>
    <property type="evidence" value="ECO:0007669"/>
    <property type="project" value="InterPro"/>
</dbReference>
<evidence type="ECO:0000259" key="1">
    <source>
        <dbReference type="Pfam" id="PF01208"/>
    </source>
</evidence>
<dbReference type="EMBL" id="CP063304">
    <property type="protein sequence ID" value="QOV18502.1"/>
    <property type="molecule type" value="Genomic_DNA"/>
</dbReference>
<dbReference type="SUPFAM" id="SSF51726">
    <property type="entry name" value="UROD/MetE-like"/>
    <property type="match status" value="1"/>
</dbReference>
<proteinExistence type="predicted"/>
<dbReference type="PANTHER" id="PTHR47099:SF1">
    <property type="entry name" value="METHYLCOBAMIDE:COM METHYLTRANSFERASE MTBA"/>
    <property type="match status" value="1"/>
</dbReference>
<dbReference type="Gene3D" id="3.20.20.210">
    <property type="match status" value="1"/>
</dbReference>
<dbReference type="RefSeq" id="WP_193734864.1">
    <property type="nucleotide sequence ID" value="NZ_CP063304.1"/>
</dbReference>
<name>A0A7M2RGM6_9FIRM</name>
<dbReference type="PANTHER" id="PTHR47099">
    <property type="entry name" value="METHYLCOBAMIDE:COM METHYLTRANSFERASE MTBA"/>
    <property type="match status" value="1"/>
</dbReference>
<dbReference type="AlphaFoldDB" id="A0A7M2RGM6"/>
<dbReference type="InterPro" id="IPR038071">
    <property type="entry name" value="UROD/MetE-like_sf"/>
</dbReference>
<feature type="domain" description="Uroporphyrinogen decarboxylase (URO-D)" evidence="1">
    <location>
        <begin position="134"/>
        <end position="302"/>
    </location>
</feature>
<evidence type="ECO:0000313" key="2">
    <source>
        <dbReference type="EMBL" id="QOV18502.1"/>
    </source>
</evidence>
<reference evidence="2 3" key="1">
    <citation type="submission" date="2020-10" db="EMBL/GenBank/DDBJ databases">
        <title>Blautia liquoris sp.nov., isolated from the mud in a fermentation cellar used for the production of Chinese strong-flavoured liquor.</title>
        <authorList>
            <person name="Lu L."/>
        </authorList>
    </citation>
    <scope>NUCLEOTIDE SEQUENCE [LARGE SCALE GENOMIC DNA]</scope>
    <source>
        <strain evidence="2 3">LZLJ-3</strain>
    </source>
</reference>
<dbReference type="InterPro" id="IPR000257">
    <property type="entry name" value="Uroporphyrinogen_deCOase"/>
</dbReference>
<keyword evidence="3" id="KW-1185">Reference proteome</keyword>
<protein>
    <recommendedName>
        <fullName evidence="1">Uroporphyrinogen decarboxylase (URO-D) domain-containing protein</fullName>
    </recommendedName>
</protein>
<dbReference type="Proteomes" id="UP000593601">
    <property type="component" value="Chromosome"/>
</dbReference>
<sequence>MSLTPRENYLNALTHKKTEWIPTFSVDCACVGFGALSGPWVEKGPIGGGYDGFGVRWVTPSSGGGAAIPAPNEFLLDSDTITDWKRIIKFPNLEEVDWKGIAEQEFAMVHADPENQAIDFGCGNGVYERLASFMGFEEALIALMEEPEACYDLMEAITDYKIEFAKKVKQYYNPDIFTNYDDIATERGPFMSPETYRKLIKPHHKRLYEEVKKLGMIPVQHTCGYCEHLIEDFIDTGAVAWTSVQPTNDIEKILSKYGDKFVLIGGFDSNGKPAQADATVEERMKEVHRCMDIYGKYPGYIFFGFVLVDSIDPAETGKALAPIFEEASRYSRELAAGTGKVL</sequence>